<evidence type="ECO:0000313" key="2">
    <source>
        <dbReference type="Proteomes" id="UP000553059"/>
    </source>
</evidence>
<sequence length="294" mass="32539">MKKSSSEGKRLKKTVLAAALLIGATTMVFQGITQIAVAAEYNKTDSIPTRYVGSMEQSPNTVENSLPEGYQKVNYRVGAIDLEYYKKQTPTSKDIAKEAAAEIGAQALWSVYGVSLEGQVVEMGYQQANENLPRSSWYADVLIDGERSYSFTVDSVTGELFSVVRERTLKEKVSVAYDAALAQNPQEYIELAKKTAETLNVVHGAVAAVEYNGQGYGNNDPSIQFDIKGENGEVALMSFSRYDKTLCGISYNAEYKYTLEYIKRIEQELQRELSNRSHPITGEGEAILKPLIHP</sequence>
<name>A0A7C6Z6C9_9FIRM</name>
<comment type="caution">
    <text evidence="1">The sequence shown here is derived from an EMBL/GenBank/DDBJ whole genome shotgun (WGS) entry which is preliminary data.</text>
</comment>
<protein>
    <submittedName>
        <fullName evidence="1">Uncharacterized protein</fullName>
    </submittedName>
</protein>
<dbReference type="EMBL" id="DUTF01000341">
    <property type="protein sequence ID" value="HHY28184.1"/>
    <property type="molecule type" value="Genomic_DNA"/>
</dbReference>
<gene>
    <name evidence="1" type="ORF">GX523_15830</name>
</gene>
<organism evidence="1 2">
    <name type="scientific">Desulfitobacterium dehalogenans</name>
    <dbReference type="NCBI Taxonomy" id="36854"/>
    <lineage>
        <taxon>Bacteria</taxon>
        <taxon>Bacillati</taxon>
        <taxon>Bacillota</taxon>
        <taxon>Clostridia</taxon>
        <taxon>Eubacteriales</taxon>
        <taxon>Desulfitobacteriaceae</taxon>
        <taxon>Desulfitobacterium</taxon>
    </lineage>
</organism>
<evidence type="ECO:0000313" key="1">
    <source>
        <dbReference type="EMBL" id="HHY28184.1"/>
    </source>
</evidence>
<proteinExistence type="predicted"/>
<accession>A0A7C6Z6C9</accession>
<dbReference type="AlphaFoldDB" id="A0A7C6Z6C9"/>
<dbReference type="Proteomes" id="UP000553059">
    <property type="component" value="Unassembled WGS sequence"/>
</dbReference>
<reference evidence="1 2" key="1">
    <citation type="journal article" date="2020" name="Biotechnol. Biofuels">
        <title>New insights from the biogas microbiome by comprehensive genome-resolved metagenomics of nearly 1600 species originating from multiple anaerobic digesters.</title>
        <authorList>
            <person name="Campanaro S."/>
            <person name="Treu L."/>
            <person name="Rodriguez-R L.M."/>
            <person name="Kovalovszki A."/>
            <person name="Ziels R.M."/>
            <person name="Maus I."/>
            <person name="Zhu X."/>
            <person name="Kougias P.G."/>
            <person name="Basile A."/>
            <person name="Luo G."/>
            <person name="Schluter A."/>
            <person name="Konstantinidis K.T."/>
            <person name="Angelidaki I."/>
        </authorList>
    </citation>
    <scope>NUCLEOTIDE SEQUENCE [LARGE SCALE GENOMIC DNA]</scope>
    <source>
        <strain evidence="1">AS05jafATM_4</strain>
    </source>
</reference>